<comment type="caution">
    <text evidence="1">The sequence shown here is derived from an EMBL/GenBank/DDBJ whole genome shotgun (WGS) entry which is preliminary data.</text>
</comment>
<sequence length="197" mass="19005">MNKLTKGAIAAAAGVVLLLGGAGTFAFWNSSAQVAGGTITAGNLAVSNADGPGSWTDQNGAAVNIATYKIVPGDTLTYTDTLSVVAVGDNLVATLGILPGTIAAASSSNPADVALAAYLNAGATNTLTASGTGISGTGPTYTVTAGAAGVSQNVTATVKLKFPNVNTAGAENAAKLGAVNLSNLTLTLTQTAPAVNP</sequence>
<accession>A0ABT2GH11</accession>
<organism evidence="1 2">
    <name type="scientific">Herbiconiux gentiana</name>
    <dbReference type="NCBI Taxonomy" id="2970912"/>
    <lineage>
        <taxon>Bacteria</taxon>
        <taxon>Bacillati</taxon>
        <taxon>Actinomycetota</taxon>
        <taxon>Actinomycetes</taxon>
        <taxon>Micrococcales</taxon>
        <taxon>Microbacteriaceae</taxon>
        <taxon>Herbiconiux</taxon>
    </lineage>
</organism>
<dbReference type="RefSeq" id="WP_259487028.1">
    <property type="nucleotide sequence ID" value="NZ_JANTEZ010000005.1"/>
</dbReference>
<dbReference type="NCBIfam" id="TIGR04088">
    <property type="entry name" value="cognate_SipW"/>
    <property type="match status" value="1"/>
</dbReference>
<evidence type="ECO:0000313" key="2">
    <source>
        <dbReference type="Proteomes" id="UP001165580"/>
    </source>
</evidence>
<proteinExistence type="predicted"/>
<protein>
    <submittedName>
        <fullName evidence="1">Alternate-type signal peptide domain-containing protein</fullName>
    </submittedName>
</protein>
<dbReference type="EMBL" id="JANTEZ010000005">
    <property type="protein sequence ID" value="MCS5715513.1"/>
    <property type="molecule type" value="Genomic_DNA"/>
</dbReference>
<gene>
    <name evidence="1" type="ORF">NVV95_13260</name>
</gene>
<dbReference type="NCBIfam" id="TIGR04089">
    <property type="entry name" value="exp_by_SipW_III"/>
    <property type="match status" value="1"/>
</dbReference>
<dbReference type="InterPro" id="IPR024006">
    <property type="entry name" value="Alt_signal_exp_actinobact"/>
</dbReference>
<keyword evidence="2" id="KW-1185">Reference proteome</keyword>
<name>A0ABT2GH11_9MICO</name>
<dbReference type="InterPro" id="IPR023833">
    <property type="entry name" value="Signal_pept_SipW-depend-type"/>
</dbReference>
<evidence type="ECO:0000313" key="1">
    <source>
        <dbReference type="EMBL" id="MCS5715513.1"/>
    </source>
</evidence>
<dbReference type="Proteomes" id="UP001165580">
    <property type="component" value="Unassembled WGS sequence"/>
</dbReference>
<reference evidence="1" key="1">
    <citation type="submission" date="2022-08" db="EMBL/GenBank/DDBJ databases">
        <authorList>
            <person name="Deng Y."/>
            <person name="Han X.-F."/>
            <person name="Zhang Y.-Q."/>
        </authorList>
    </citation>
    <scope>NUCLEOTIDE SEQUENCE</scope>
    <source>
        <strain evidence="1">CPCC 205716</strain>
    </source>
</reference>